<dbReference type="EC" id="1.1.1.40" evidence="15"/>
<feature type="binding site" evidence="11">
    <location>
        <position position="330"/>
    </location>
    <ligand>
        <name>a divalent metal cation</name>
        <dbReference type="ChEBI" id="CHEBI:60240"/>
    </ligand>
</feature>
<evidence type="ECO:0000313" key="16">
    <source>
        <dbReference type="Proteomes" id="UP000046122"/>
    </source>
</evidence>
<dbReference type="InterPro" id="IPR051674">
    <property type="entry name" value="Malate_Decarboxylase"/>
</dbReference>
<dbReference type="InterPro" id="IPR042113">
    <property type="entry name" value="P_AcTrfase_dom1"/>
</dbReference>
<evidence type="ECO:0000259" key="13">
    <source>
        <dbReference type="SMART" id="SM00919"/>
    </source>
</evidence>
<dbReference type="PANTHER" id="PTHR43237:SF4">
    <property type="entry name" value="NADP-DEPENDENT MALIC ENZYME"/>
    <property type="match status" value="1"/>
</dbReference>
<dbReference type="SMART" id="SM01274">
    <property type="entry name" value="malic"/>
    <property type="match status" value="1"/>
</dbReference>
<name>A0A090G1Y2_MESPL</name>
<feature type="active site" description="Proton acceptor" evidence="9">
    <location>
        <position position="137"/>
    </location>
</feature>
<dbReference type="Pfam" id="PF01515">
    <property type="entry name" value="PTA_PTB"/>
    <property type="match status" value="1"/>
</dbReference>
<dbReference type="CDD" id="cd05311">
    <property type="entry name" value="NAD_bind_2_malic_enz"/>
    <property type="match status" value="1"/>
</dbReference>
<comment type="similarity">
    <text evidence="4">In the C-terminal section; belongs to the phosphate acetyltransferase and butyryltransferase family.</text>
</comment>
<dbReference type="FunFam" id="3.40.50.10380:FF:000003">
    <property type="entry name" value="NADP-dependent malic enzyme"/>
    <property type="match status" value="1"/>
</dbReference>
<dbReference type="InterPro" id="IPR002505">
    <property type="entry name" value="PTA_PTB"/>
</dbReference>
<evidence type="ECO:0000256" key="6">
    <source>
        <dbReference type="ARBA" id="ARBA00022723"/>
    </source>
</evidence>
<evidence type="ECO:0000256" key="3">
    <source>
        <dbReference type="ARBA" id="ARBA00007686"/>
    </source>
</evidence>
<dbReference type="GO" id="GO:0004473">
    <property type="term" value="F:malate dehydrogenase (decarboxylating) (NADP+) activity"/>
    <property type="evidence" value="ECO:0007669"/>
    <property type="project" value="UniProtKB-EC"/>
</dbReference>
<evidence type="ECO:0000256" key="7">
    <source>
        <dbReference type="ARBA" id="ARBA00023002"/>
    </source>
</evidence>
<feature type="binding site" evidence="10">
    <location>
        <position position="179"/>
    </location>
    <ligand>
        <name>a divalent metal cation</name>
        <dbReference type="ChEBI" id="CHEBI:60240"/>
    </ligand>
</feature>
<evidence type="ECO:0000259" key="14">
    <source>
        <dbReference type="SMART" id="SM01274"/>
    </source>
</evidence>
<comment type="cofactor">
    <cofactor evidence="1">
        <name>Mn(2+)</name>
        <dbReference type="ChEBI" id="CHEBI:29035"/>
    </cofactor>
</comment>
<dbReference type="InterPro" id="IPR042112">
    <property type="entry name" value="P_AcTrfase_dom2"/>
</dbReference>
<sequence length="794" mass="86257">MIAWPFTALPCSLNPKTHKHAPASRVREGEETKSIMARKTESSGPSVSPEEALEFHAMGRPGKLEIVATKPMATQRDLSLAYSPGVAVPVRAIAEDPSRAFDYTARGNMVAVISNGTAILGLGNLGALASKPVMEGKAVLFKRFADVDSIDLEVATEDADEFINCVRFLGPSFGGINLEDIKAPECFIIEQRLRELMDIPVFHDDQHGTAIISAAGLINALEITGRDMKTTKMVCNGAGAAGIACIELMKAMGFPPENVILCDTKGVVFQGRTEGMNQWKSAHAVKTDLRSLAEALDGADVFLGLSAKGMLTPAMVQSMAKNPIIFAMANPDPEITPEEVAEIRTDAIMATGRSDYPNQVNNVLGFPYIFRGALDVRATTINDEMKIAAARALAELARQDVPDDVAAAYQGNRPKFGPNYIIPVPFDPRLISAIPLAVAKAAMESGVARKPILDLDRYAQELSARRDPIASTLQRIYDRVRRQPKRIVFAEGEEEQVMRAAVSYVNQKLGTAILLGRDDVIKDNARNAGIDLNKPGLEIINARLSRRNGIYTDYLYERMQRKGFLFRDCQRLINNDRNHFAACMVALGDADGIVTGVTRNYSTALDDVRRVIDAKPGHRVIGVSIVLARGRTVLVADTAVHDMPNAEQIADIAEEAAGFARRMGYEPRLAMLAYSTFGHPQGERSERVQEAVRILDKRRVDFEYDGEMAADVALNPRAMAQYPFIRLTGPANVLVMPAFHSASISTKMLQELGGSTVIGPLLVGLNKPVQIVSLNAKDSDIVNMAAIAAYTAGN</sequence>
<keyword evidence="8" id="KW-0511">Multifunctional enzyme</keyword>
<dbReference type="InterPro" id="IPR012302">
    <property type="entry name" value="Malic_NAD-bd"/>
</dbReference>
<dbReference type="Pfam" id="PF00390">
    <property type="entry name" value="malic"/>
    <property type="match status" value="1"/>
</dbReference>
<feature type="domain" description="Malic enzyme NAD-binding" evidence="13">
    <location>
        <begin position="206"/>
        <end position="443"/>
    </location>
</feature>
<keyword evidence="11" id="KW-0521">NADP</keyword>
<evidence type="ECO:0000256" key="1">
    <source>
        <dbReference type="ARBA" id="ARBA00001936"/>
    </source>
</evidence>
<feature type="binding site" evidence="10">
    <location>
        <position position="180"/>
    </location>
    <ligand>
        <name>a divalent metal cation</name>
        <dbReference type="ChEBI" id="CHEBI:60240"/>
    </ligand>
</feature>
<proteinExistence type="inferred from homology"/>
<dbReference type="InterPro" id="IPR012301">
    <property type="entry name" value="Malic_N_dom"/>
</dbReference>
<dbReference type="InterPro" id="IPR036291">
    <property type="entry name" value="NAD(P)-bd_dom_sf"/>
</dbReference>
<dbReference type="InterPro" id="IPR046346">
    <property type="entry name" value="Aminoacid_DH-like_N_sf"/>
</dbReference>
<comment type="similarity">
    <text evidence="3">In the N-terminal section; belongs to the malic enzymes family.</text>
</comment>
<dbReference type="PANTHER" id="PTHR43237">
    <property type="entry name" value="NADP-DEPENDENT MALIC ENZYME"/>
    <property type="match status" value="1"/>
</dbReference>
<dbReference type="FunFam" id="3.40.50.720:FF:000095">
    <property type="entry name" value="NADP-dependent malic enzyme"/>
    <property type="match status" value="1"/>
</dbReference>
<keyword evidence="6 10" id="KW-0479">Metal-binding</keyword>
<dbReference type="GO" id="GO:0051287">
    <property type="term" value="F:NAD binding"/>
    <property type="evidence" value="ECO:0007669"/>
    <property type="project" value="InterPro"/>
</dbReference>
<dbReference type="SUPFAM" id="SSF51735">
    <property type="entry name" value="NAD(P)-binding Rossmann-fold domains"/>
    <property type="match status" value="1"/>
</dbReference>
<comment type="cofactor">
    <cofactor evidence="2">
        <name>Mg(2+)</name>
        <dbReference type="ChEBI" id="CHEBI:18420"/>
    </cofactor>
</comment>
<feature type="region of interest" description="Disordered" evidence="12">
    <location>
        <begin position="16"/>
        <end position="50"/>
    </location>
</feature>
<dbReference type="PIRSF" id="PIRSF036684">
    <property type="entry name" value="ME_PTA"/>
    <property type="match status" value="1"/>
</dbReference>
<evidence type="ECO:0000256" key="4">
    <source>
        <dbReference type="ARBA" id="ARBA00008756"/>
    </source>
</evidence>
<dbReference type="Pfam" id="PF03949">
    <property type="entry name" value="Malic_M"/>
    <property type="match status" value="1"/>
</dbReference>
<dbReference type="AlphaFoldDB" id="A0A090G1Y2"/>
<evidence type="ECO:0000256" key="10">
    <source>
        <dbReference type="PIRSR" id="PIRSR036684-2"/>
    </source>
</evidence>
<keyword evidence="15" id="KW-0012">Acyltransferase</keyword>
<evidence type="ECO:0000256" key="8">
    <source>
        <dbReference type="ARBA" id="ARBA00023268"/>
    </source>
</evidence>
<feature type="domain" description="Malic enzyme N-terminal" evidence="14">
    <location>
        <begin position="61"/>
        <end position="194"/>
    </location>
</feature>
<dbReference type="InterPro" id="IPR037062">
    <property type="entry name" value="Malic_N_dom_sf"/>
</dbReference>
<dbReference type="EMBL" id="CCNE01000004">
    <property type="protein sequence ID" value="CDX50441.1"/>
    <property type="molecule type" value="Genomic_DNA"/>
</dbReference>
<evidence type="ECO:0000256" key="12">
    <source>
        <dbReference type="SAM" id="MobiDB-lite"/>
    </source>
</evidence>
<dbReference type="InterPro" id="IPR012188">
    <property type="entry name" value="ME_PTA"/>
</dbReference>
<gene>
    <name evidence="15" type="primary">maeB</name>
    <name evidence="15" type="ORF">MPL3365_120197</name>
</gene>
<dbReference type="InterPro" id="IPR015884">
    <property type="entry name" value="Malic_enzyme_CS"/>
</dbReference>
<dbReference type="GO" id="GO:0006108">
    <property type="term" value="P:malate metabolic process"/>
    <property type="evidence" value="ECO:0007669"/>
    <property type="project" value="InterPro"/>
</dbReference>
<evidence type="ECO:0000256" key="2">
    <source>
        <dbReference type="ARBA" id="ARBA00001946"/>
    </source>
</evidence>
<feature type="binding site" evidence="11">
    <location>
        <begin position="119"/>
        <end position="126"/>
    </location>
    <ligand>
        <name>NADP(+)</name>
        <dbReference type="ChEBI" id="CHEBI:58349"/>
    </ligand>
</feature>
<dbReference type="Gene3D" id="3.40.50.10950">
    <property type="match status" value="1"/>
</dbReference>
<comment type="subunit">
    <text evidence="5">Homooctamer.</text>
</comment>
<keyword evidence="15" id="KW-0808">Transferase</keyword>
<evidence type="ECO:0000313" key="15">
    <source>
        <dbReference type="EMBL" id="CDX50441.1"/>
    </source>
</evidence>
<feature type="compositionally biased region" description="Basic and acidic residues" evidence="12">
    <location>
        <begin position="25"/>
        <end position="41"/>
    </location>
</feature>
<keyword evidence="7 15" id="KW-0560">Oxidoreductase</keyword>
<dbReference type="PROSITE" id="PS00331">
    <property type="entry name" value="MALIC_ENZYMES"/>
    <property type="match status" value="1"/>
</dbReference>
<evidence type="ECO:0000256" key="9">
    <source>
        <dbReference type="PIRSR" id="PIRSR036684-1"/>
    </source>
</evidence>
<feature type="binding site" evidence="11">
    <location>
        <position position="205"/>
    </location>
    <ligand>
        <name>a divalent metal cation</name>
        <dbReference type="ChEBI" id="CHEBI:60240"/>
    </ligand>
</feature>
<dbReference type="SMART" id="SM00919">
    <property type="entry name" value="Malic_M"/>
    <property type="match status" value="1"/>
</dbReference>
<protein>
    <submittedName>
        <fullName evidence="15">Putative fused malic enzyme oxidoreductase phosphotransacetylase</fullName>
        <ecNumber evidence="15">1.1.1.40</ecNumber>
        <ecNumber evidence="15">2.3.1.8</ecNumber>
    </submittedName>
</protein>
<accession>A0A090G1Y2</accession>
<dbReference type="Gene3D" id="3.40.50.720">
    <property type="entry name" value="NAD(P)-binding Rossmann-like Domain"/>
    <property type="match status" value="1"/>
</dbReference>
<reference evidence="15 16" key="1">
    <citation type="submission" date="2014-08" db="EMBL/GenBank/DDBJ databases">
        <authorList>
            <person name="Moulin Lionel"/>
        </authorList>
    </citation>
    <scope>NUCLEOTIDE SEQUENCE [LARGE SCALE GENOMIC DNA]</scope>
</reference>
<dbReference type="SUPFAM" id="SSF53659">
    <property type="entry name" value="Isocitrate/Isopropylmalate dehydrogenase-like"/>
    <property type="match status" value="1"/>
</dbReference>
<dbReference type="Proteomes" id="UP000046122">
    <property type="component" value="Unassembled WGS sequence"/>
</dbReference>
<dbReference type="Gene3D" id="3.40.50.10380">
    <property type="entry name" value="Malic enzyme, N-terminal domain"/>
    <property type="match status" value="1"/>
</dbReference>
<dbReference type="InterPro" id="IPR045213">
    <property type="entry name" value="Malic_NAD-bd_bact_type"/>
</dbReference>
<dbReference type="GO" id="GO:0008959">
    <property type="term" value="F:phosphate acetyltransferase activity"/>
    <property type="evidence" value="ECO:0007669"/>
    <property type="project" value="UniProtKB-EC"/>
</dbReference>
<organism evidence="15 16">
    <name type="scientific">Mesorhizobium plurifarium</name>
    <dbReference type="NCBI Taxonomy" id="69974"/>
    <lineage>
        <taxon>Bacteria</taxon>
        <taxon>Pseudomonadati</taxon>
        <taxon>Pseudomonadota</taxon>
        <taxon>Alphaproteobacteria</taxon>
        <taxon>Hyphomicrobiales</taxon>
        <taxon>Phyllobacteriaceae</taxon>
        <taxon>Mesorhizobium</taxon>
    </lineage>
</organism>
<dbReference type="Gene3D" id="3.40.50.10750">
    <property type="entry name" value="Isocitrate/Isopropylmalate dehydrogenase-like"/>
    <property type="match status" value="1"/>
</dbReference>
<dbReference type="EC" id="2.3.1.8" evidence="15"/>
<dbReference type="GO" id="GO:0046872">
    <property type="term" value="F:metal ion binding"/>
    <property type="evidence" value="ECO:0007669"/>
    <property type="project" value="UniProtKB-KW"/>
</dbReference>
<evidence type="ECO:0000256" key="11">
    <source>
        <dbReference type="PIRSR" id="PIRSR036684-3"/>
    </source>
</evidence>
<dbReference type="SUPFAM" id="SSF53223">
    <property type="entry name" value="Aminoacid dehydrogenase-like, N-terminal domain"/>
    <property type="match status" value="1"/>
</dbReference>
<evidence type="ECO:0000256" key="5">
    <source>
        <dbReference type="ARBA" id="ARBA00011823"/>
    </source>
</evidence>